<proteinExistence type="predicted"/>
<evidence type="ECO:0000256" key="1">
    <source>
        <dbReference type="SAM" id="Phobius"/>
    </source>
</evidence>
<protein>
    <recommendedName>
        <fullName evidence="4">DUF2759 domain-containing protein</fullName>
    </recommendedName>
</protein>
<sequence length="64" mass="6964">MFLLEGMTLHPISVGICFLLFAILALSTMFSMVKQRKMGLAGMMFVFAALLVWSAYISASVSAV</sequence>
<organism evidence="2 3">
    <name type="scientific">Tumebacillus lacus</name>
    <dbReference type="NCBI Taxonomy" id="2995335"/>
    <lineage>
        <taxon>Bacteria</taxon>
        <taxon>Bacillati</taxon>
        <taxon>Bacillota</taxon>
        <taxon>Bacilli</taxon>
        <taxon>Bacillales</taxon>
        <taxon>Alicyclobacillaceae</taxon>
        <taxon>Tumebacillus</taxon>
    </lineage>
</organism>
<dbReference type="EMBL" id="JAPMLT010000014">
    <property type="protein sequence ID" value="MCX7571997.1"/>
    <property type="molecule type" value="Genomic_DNA"/>
</dbReference>
<feature type="transmembrane region" description="Helical" evidence="1">
    <location>
        <begin position="40"/>
        <end position="59"/>
    </location>
</feature>
<evidence type="ECO:0000313" key="2">
    <source>
        <dbReference type="EMBL" id="MCX7571997.1"/>
    </source>
</evidence>
<dbReference type="RefSeq" id="WP_267153241.1">
    <property type="nucleotide sequence ID" value="NZ_JAPMLT010000014.1"/>
</dbReference>
<comment type="caution">
    <text evidence="2">The sequence shown here is derived from an EMBL/GenBank/DDBJ whole genome shotgun (WGS) entry which is preliminary data.</text>
</comment>
<feature type="transmembrane region" description="Helical" evidence="1">
    <location>
        <begin position="12"/>
        <end position="33"/>
    </location>
</feature>
<reference evidence="2 3" key="1">
    <citation type="submission" date="2022-11" db="EMBL/GenBank/DDBJ databases">
        <title>Study of microbial diversity in lake waters.</title>
        <authorList>
            <person name="Zhang J."/>
        </authorList>
    </citation>
    <scope>NUCLEOTIDE SEQUENCE [LARGE SCALE GENOMIC DNA]</scope>
    <source>
        <strain evidence="2 3">DT12</strain>
    </source>
</reference>
<gene>
    <name evidence="2" type="ORF">OS242_18830</name>
</gene>
<evidence type="ECO:0000313" key="3">
    <source>
        <dbReference type="Proteomes" id="UP001208017"/>
    </source>
</evidence>
<keyword evidence="1" id="KW-0472">Membrane</keyword>
<dbReference type="Proteomes" id="UP001208017">
    <property type="component" value="Unassembled WGS sequence"/>
</dbReference>
<accession>A0ABT3X521</accession>
<keyword evidence="1" id="KW-0812">Transmembrane</keyword>
<keyword evidence="1" id="KW-1133">Transmembrane helix</keyword>
<keyword evidence="3" id="KW-1185">Reference proteome</keyword>
<evidence type="ECO:0008006" key="4">
    <source>
        <dbReference type="Google" id="ProtNLM"/>
    </source>
</evidence>
<name>A0ABT3X521_9BACL</name>